<accession>A0A095TEF5</accession>
<comment type="caution">
    <text evidence="1">The sequence shown here is derived from an EMBL/GenBank/DDBJ whole genome shotgun (WGS) entry which is preliminary data.</text>
</comment>
<dbReference type="EMBL" id="JPKR02000004">
    <property type="protein sequence ID" value="KGD75291.1"/>
    <property type="molecule type" value="Genomic_DNA"/>
</dbReference>
<dbReference type="OrthoDB" id="192249at2"/>
<gene>
    <name evidence="1" type="ORF">HA49_08685</name>
</gene>
<reference evidence="1" key="1">
    <citation type="submission" date="2014-12" db="EMBL/GenBank/DDBJ databases">
        <title>The draft genome of the Tatumella morbirosei type strain, LMG23360T isolated from pineapple rot.</title>
        <authorList>
            <person name="Smits T.H."/>
            <person name="Palmer M."/>
            <person name="Venter S.N."/>
            <person name="Duffy B."/>
            <person name="Steenkamp E.T."/>
            <person name="Chan W.Y."/>
            <person name="Coutinho T.A."/>
            <person name="Coetzee M.P."/>
            <person name="De Maayer P."/>
        </authorList>
    </citation>
    <scope>NUCLEOTIDE SEQUENCE [LARGE SCALE GENOMIC DNA]</scope>
    <source>
        <strain evidence="1">LMG 23360</strain>
    </source>
</reference>
<dbReference type="Proteomes" id="UP000029577">
    <property type="component" value="Unassembled WGS sequence"/>
</dbReference>
<keyword evidence="2" id="KW-1185">Reference proteome</keyword>
<dbReference type="SUPFAM" id="SSF55166">
    <property type="entry name" value="Hedgehog/DD-peptidase"/>
    <property type="match status" value="1"/>
</dbReference>
<sequence>MIAHRKILPQNVPSYPGVYIEWNHGTNDKSISSAKRMVNAFGMQGLHVAPALNSRHTEGHAIDMNISWTGVLKIINASGETIEINTSPCSGMNAKLHQVAKTYGVVKFRGGFKDVPHWSTDGR</sequence>
<protein>
    <recommendedName>
        <fullName evidence="3">Peptidoglycan-binding domain-containing protein</fullName>
    </recommendedName>
</protein>
<proteinExistence type="predicted"/>
<dbReference type="STRING" id="642227.HA49_08685"/>
<evidence type="ECO:0008006" key="3">
    <source>
        <dbReference type="Google" id="ProtNLM"/>
    </source>
</evidence>
<dbReference type="AlphaFoldDB" id="A0A095TEF5"/>
<evidence type="ECO:0000313" key="1">
    <source>
        <dbReference type="EMBL" id="KGD75291.1"/>
    </source>
</evidence>
<dbReference type="InterPro" id="IPR009045">
    <property type="entry name" value="Zn_M74/Hedgehog-like"/>
</dbReference>
<name>A0A095TEF5_9GAMM</name>
<evidence type="ECO:0000313" key="2">
    <source>
        <dbReference type="Proteomes" id="UP000029577"/>
    </source>
</evidence>
<dbReference type="eggNOG" id="COG3409">
    <property type="taxonomic scope" value="Bacteria"/>
</dbReference>
<organism evidence="1 2">
    <name type="scientific">Tatumella morbirosei</name>
    <dbReference type="NCBI Taxonomy" id="642227"/>
    <lineage>
        <taxon>Bacteria</taxon>
        <taxon>Pseudomonadati</taxon>
        <taxon>Pseudomonadota</taxon>
        <taxon>Gammaproteobacteria</taxon>
        <taxon>Enterobacterales</taxon>
        <taxon>Erwiniaceae</taxon>
        <taxon>Tatumella</taxon>
    </lineage>
</organism>